<evidence type="ECO:0000313" key="3">
    <source>
        <dbReference type="EMBL" id="RVW27415.1"/>
    </source>
</evidence>
<evidence type="ECO:0000256" key="1">
    <source>
        <dbReference type="SAM" id="MobiDB-lite"/>
    </source>
</evidence>
<organism evidence="3 4">
    <name type="scientific">Vitis vinifera</name>
    <name type="common">Grape</name>
    <dbReference type="NCBI Taxonomy" id="29760"/>
    <lineage>
        <taxon>Eukaryota</taxon>
        <taxon>Viridiplantae</taxon>
        <taxon>Streptophyta</taxon>
        <taxon>Embryophyta</taxon>
        <taxon>Tracheophyta</taxon>
        <taxon>Spermatophyta</taxon>
        <taxon>Magnoliopsida</taxon>
        <taxon>eudicotyledons</taxon>
        <taxon>Gunneridae</taxon>
        <taxon>Pentapetalae</taxon>
        <taxon>rosids</taxon>
        <taxon>Vitales</taxon>
        <taxon>Vitaceae</taxon>
        <taxon>Viteae</taxon>
        <taxon>Vitis</taxon>
    </lineage>
</organism>
<dbReference type="Pfam" id="PF07727">
    <property type="entry name" value="RVT_2"/>
    <property type="match status" value="1"/>
</dbReference>
<dbReference type="EMBL" id="QGNW01001952">
    <property type="protein sequence ID" value="RVW27415.1"/>
    <property type="molecule type" value="Genomic_DNA"/>
</dbReference>
<comment type="caution">
    <text evidence="3">The sequence shown here is derived from an EMBL/GenBank/DDBJ whole genome shotgun (WGS) entry which is preliminary data.</text>
</comment>
<name>A0A438CW34_VITVI</name>
<evidence type="ECO:0000313" key="4">
    <source>
        <dbReference type="Proteomes" id="UP000288805"/>
    </source>
</evidence>
<reference evidence="3 4" key="1">
    <citation type="journal article" date="2018" name="PLoS Genet.">
        <title>Population sequencing reveals clonal diversity and ancestral inbreeding in the grapevine cultivar Chardonnay.</title>
        <authorList>
            <person name="Roach M.J."/>
            <person name="Johnson D.L."/>
            <person name="Bohlmann J."/>
            <person name="van Vuuren H.J."/>
            <person name="Jones S.J."/>
            <person name="Pretorius I.S."/>
            <person name="Schmidt S.A."/>
            <person name="Borneman A.R."/>
        </authorList>
    </citation>
    <scope>NUCLEOTIDE SEQUENCE [LARGE SCALE GENOMIC DNA]</scope>
    <source>
        <strain evidence="4">cv. Chardonnay</strain>
        <tissue evidence="3">Leaf</tissue>
    </source>
</reference>
<dbReference type="SUPFAM" id="SSF56672">
    <property type="entry name" value="DNA/RNA polymerases"/>
    <property type="match status" value="1"/>
</dbReference>
<proteinExistence type="predicted"/>
<feature type="region of interest" description="Disordered" evidence="1">
    <location>
        <begin position="1"/>
        <end position="20"/>
    </location>
</feature>
<dbReference type="Proteomes" id="UP000288805">
    <property type="component" value="Unassembled WGS sequence"/>
</dbReference>
<sequence>MLSISVNSTTPPVHSGSSDSSNLPLVAINTSSQLPYKLTHSNYPSWYATFLIILIGYDLMGYLDGIIKCPPTPAVASSSITIVHYAHWLRQELDDGNNAHESASLAHSLPHPVIVQPVDPAPVPLVHVATMDDCCFTLPSPTPVAISSLSTKSGMSLSHVSITAKPSSSLVSSPHLESSPNRPPVPLQIHVNDNFLHDQLMEKVFMKQPIGFIDQAHPHHVNALKKSIYNLKQNPTAWVQFYILVYVDDLILTGNNNNFLQHVVITPGDQFSLKELCDLHYFIRVEVIPDIQTSMSTTAKLMLSNGSIGCDATKDQRTIGSLQYLSLTQPDIGFVMNQLAKFMHKPTVSHWQKQKVMAHSSTKAEYRALATATSDIAWIQSLFDELGVTLRTPPLLLCYNVGATQLSLNPVMHSRMKRIALDLHFVSDYVLHGWLRVTHVHIDDQLAYLLIKPLA</sequence>
<evidence type="ECO:0000259" key="2">
    <source>
        <dbReference type="Pfam" id="PF07727"/>
    </source>
</evidence>
<dbReference type="CDD" id="cd09272">
    <property type="entry name" value="RNase_HI_RT_Ty1"/>
    <property type="match status" value="1"/>
</dbReference>
<dbReference type="PANTHER" id="PTHR11439:SF499">
    <property type="entry name" value="PPC DOMAIN-CONTAINING PROTEIN"/>
    <property type="match status" value="1"/>
</dbReference>
<dbReference type="AlphaFoldDB" id="A0A438CW34"/>
<dbReference type="InterPro" id="IPR043502">
    <property type="entry name" value="DNA/RNA_pol_sf"/>
</dbReference>
<protein>
    <submittedName>
        <fullName evidence="3">Retrovirus-related Pol polyprotein from transposon RE2</fullName>
    </submittedName>
</protein>
<feature type="domain" description="Reverse transcriptase Ty1/copia-type" evidence="2">
    <location>
        <begin position="188"/>
        <end position="240"/>
    </location>
</feature>
<gene>
    <name evidence="3" type="primary">RE2_488</name>
    <name evidence="3" type="ORF">CK203_095421</name>
</gene>
<accession>A0A438CW34</accession>
<dbReference type="InterPro" id="IPR013103">
    <property type="entry name" value="RVT_2"/>
</dbReference>
<dbReference type="PANTHER" id="PTHR11439">
    <property type="entry name" value="GAG-POL-RELATED RETROTRANSPOSON"/>
    <property type="match status" value="1"/>
</dbReference>